<dbReference type="AlphaFoldDB" id="A0A3M9M4A7"/>
<evidence type="ECO:0000259" key="10">
    <source>
        <dbReference type="PROSITE" id="PS51695"/>
    </source>
</evidence>
<dbReference type="PANTHER" id="PTHR14218">
    <property type="entry name" value="PROTEASE S8 TRIPEPTIDYL PEPTIDASE I CLN2"/>
    <property type="match status" value="1"/>
</dbReference>
<keyword evidence="4" id="KW-0378">Hydrolase</keyword>
<keyword evidence="3" id="KW-0479">Metal-binding</keyword>
<evidence type="ECO:0000256" key="1">
    <source>
        <dbReference type="ARBA" id="ARBA00001913"/>
    </source>
</evidence>
<dbReference type="SUPFAM" id="SSF52743">
    <property type="entry name" value="Subtilisin-like"/>
    <property type="match status" value="1"/>
</dbReference>
<dbReference type="InterPro" id="IPR030400">
    <property type="entry name" value="Sedolisin_dom"/>
</dbReference>
<name>A0A3M9M4A7_9MICO</name>
<keyword evidence="7" id="KW-0865">Zymogen</keyword>
<dbReference type="GO" id="GO:0004252">
    <property type="term" value="F:serine-type endopeptidase activity"/>
    <property type="evidence" value="ECO:0007669"/>
    <property type="project" value="InterPro"/>
</dbReference>
<dbReference type="InterPro" id="IPR015366">
    <property type="entry name" value="S53_propep"/>
</dbReference>
<keyword evidence="5" id="KW-0720">Serine protease</keyword>
<evidence type="ECO:0000256" key="8">
    <source>
        <dbReference type="SAM" id="MobiDB-lite"/>
    </source>
</evidence>
<dbReference type="Pfam" id="PF09286">
    <property type="entry name" value="Pro-kuma_activ"/>
    <property type="match status" value="1"/>
</dbReference>
<protein>
    <submittedName>
        <fullName evidence="11">Peptidase S53</fullName>
    </submittedName>
</protein>
<comment type="caution">
    <text evidence="11">The sequence shown here is derived from an EMBL/GenBank/DDBJ whole genome shotgun (WGS) entry which is preliminary data.</text>
</comment>
<dbReference type="InterPro" id="IPR050819">
    <property type="entry name" value="Tripeptidyl-peptidase_I"/>
</dbReference>
<evidence type="ECO:0000256" key="7">
    <source>
        <dbReference type="ARBA" id="ARBA00023145"/>
    </source>
</evidence>
<accession>A0A3M9M4A7</accession>
<dbReference type="OrthoDB" id="3480681at2"/>
<keyword evidence="2" id="KW-0645">Protease</keyword>
<dbReference type="CDD" id="cd11377">
    <property type="entry name" value="Pro-peptidase_S53"/>
    <property type="match status" value="1"/>
</dbReference>
<evidence type="ECO:0000256" key="6">
    <source>
        <dbReference type="ARBA" id="ARBA00022837"/>
    </source>
</evidence>
<evidence type="ECO:0000256" key="4">
    <source>
        <dbReference type="ARBA" id="ARBA00022801"/>
    </source>
</evidence>
<dbReference type="GO" id="GO:0008240">
    <property type="term" value="F:tripeptidyl-peptidase activity"/>
    <property type="evidence" value="ECO:0007669"/>
    <property type="project" value="TreeGrafter"/>
</dbReference>
<dbReference type="CDD" id="cd04056">
    <property type="entry name" value="Peptidases_S53"/>
    <property type="match status" value="1"/>
</dbReference>
<evidence type="ECO:0000313" key="11">
    <source>
        <dbReference type="EMBL" id="RNI20326.1"/>
    </source>
</evidence>
<organism evidence="11 12">
    <name type="scientific">Flexivirga caeni</name>
    <dbReference type="NCBI Taxonomy" id="2294115"/>
    <lineage>
        <taxon>Bacteria</taxon>
        <taxon>Bacillati</taxon>
        <taxon>Actinomycetota</taxon>
        <taxon>Actinomycetes</taxon>
        <taxon>Micrococcales</taxon>
        <taxon>Dermacoccaceae</taxon>
        <taxon>Flexivirga</taxon>
    </lineage>
</organism>
<dbReference type="SMART" id="SM00944">
    <property type="entry name" value="Pro-kuma_activ"/>
    <property type="match status" value="1"/>
</dbReference>
<evidence type="ECO:0000313" key="12">
    <source>
        <dbReference type="Proteomes" id="UP000271678"/>
    </source>
</evidence>
<feature type="domain" description="Peptidase S53" evidence="10">
    <location>
        <begin position="239"/>
        <end position="676"/>
    </location>
</feature>
<keyword evidence="12" id="KW-1185">Reference proteome</keyword>
<dbReference type="RefSeq" id="WP_123272361.1">
    <property type="nucleotide sequence ID" value="NZ_RJJQ01000017.1"/>
</dbReference>
<dbReference type="SUPFAM" id="SSF54897">
    <property type="entry name" value="Protease propeptides/inhibitors"/>
    <property type="match status" value="1"/>
</dbReference>
<reference evidence="11 12" key="1">
    <citation type="submission" date="2018-11" db="EMBL/GenBank/DDBJ databases">
        <title>Draft genome of Simplicispira Flexivirga sp. BO-16.</title>
        <authorList>
            <person name="Im W.T."/>
        </authorList>
    </citation>
    <scope>NUCLEOTIDE SEQUENCE [LARGE SCALE GENOMIC DNA]</scope>
    <source>
        <strain evidence="11 12">BO-16</strain>
    </source>
</reference>
<sequence>MPRSRSSARAATVAGAGVLALAFAASLGTGTAHAAGNTNRRVAVGSGTNVAAIPGARVVGTAASRAPEQVSFILKERNKASLAAQVERGFNHHIGVAKFAARYGQSTASIHQLTHYLATFGIKTSVYRDHVDVTARGTVGEFNKALGVHQENYTVPAQAGRAGSGRIPAQVVRGTSQRPQLPTKVADNVLAVLGLSTYSPFTSDATHVSGIAGTRSRISGNPTSKGINCVQLSGSPYGCNTPSDFVARYGLARAEKAGDIGKGRTVGIVTLAALDKGAPQYFWSHVMGLKTKRKVTVQNIDGGPGAPSDAAGTGETDLDVEQSGGVASGANVVVYQAANTDNGFADAFFTAATQNKADSVSSSWGESETVIHASVATGVETPTYQAAFDEAFLEMAAQGQSAFASAGDEGAYDATADLKTTNLAVDSPADSPYITSAGGTTLPISETLTNKKTGAKASFDVTNERAWAWDYLWKPVATINGTTEAAAANKLDTGGGGGFSTVEPRPSYQRALVGRWSAVPYLTPTGYQTVSGITEPTTWRFNGSPKVISRATSSGRAEPDVSADADPYTGYLLYEPSAPSGKPALQAGWGGTSYVAPQLNGSAAVIDSALGHRVGFLNPALYRLAAGIASPMLPLNRAGTTNDNLYYTGTPGTKYNPATGLGTPNLGQLITDLKWNW</sequence>
<evidence type="ECO:0000256" key="2">
    <source>
        <dbReference type="ARBA" id="ARBA00022670"/>
    </source>
</evidence>
<feature type="signal peptide" evidence="9">
    <location>
        <begin position="1"/>
        <end position="34"/>
    </location>
</feature>
<evidence type="ECO:0000256" key="3">
    <source>
        <dbReference type="ARBA" id="ARBA00022723"/>
    </source>
</evidence>
<keyword evidence="9" id="KW-0732">Signal</keyword>
<dbReference type="Proteomes" id="UP000271678">
    <property type="component" value="Unassembled WGS sequence"/>
</dbReference>
<feature type="chain" id="PRO_5018099991" evidence="9">
    <location>
        <begin position="35"/>
        <end position="677"/>
    </location>
</feature>
<feature type="region of interest" description="Disordered" evidence="8">
    <location>
        <begin position="299"/>
        <end position="318"/>
    </location>
</feature>
<dbReference type="EMBL" id="RJJQ01000017">
    <property type="protein sequence ID" value="RNI20326.1"/>
    <property type="molecule type" value="Genomic_DNA"/>
</dbReference>
<evidence type="ECO:0000256" key="5">
    <source>
        <dbReference type="ARBA" id="ARBA00022825"/>
    </source>
</evidence>
<gene>
    <name evidence="11" type="ORF">EFY87_15380</name>
</gene>
<dbReference type="GO" id="GO:0046872">
    <property type="term" value="F:metal ion binding"/>
    <property type="evidence" value="ECO:0007669"/>
    <property type="project" value="UniProtKB-KW"/>
</dbReference>
<proteinExistence type="predicted"/>
<dbReference type="PANTHER" id="PTHR14218:SF15">
    <property type="entry name" value="TRIPEPTIDYL-PEPTIDASE 1"/>
    <property type="match status" value="1"/>
</dbReference>
<comment type="cofactor">
    <cofactor evidence="1">
        <name>Ca(2+)</name>
        <dbReference type="ChEBI" id="CHEBI:29108"/>
    </cofactor>
</comment>
<dbReference type="InterPro" id="IPR036852">
    <property type="entry name" value="Peptidase_S8/S53_dom_sf"/>
</dbReference>
<dbReference type="PROSITE" id="PS51695">
    <property type="entry name" value="SEDOLISIN"/>
    <property type="match status" value="1"/>
</dbReference>
<evidence type="ECO:0000256" key="9">
    <source>
        <dbReference type="SAM" id="SignalP"/>
    </source>
</evidence>
<keyword evidence="6" id="KW-0106">Calcium</keyword>
<dbReference type="GO" id="GO:0006508">
    <property type="term" value="P:proteolysis"/>
    <property type="evidence" value="ECO:0007669"/>
    <property type="project" value="UniProtKB-KW"/>
</dbReference>
<dbReference type="Gene3D" id="3.40.50.200">
    <property type="entry name" value="Peptidase S8/S53 domain"/>
    <property type="match status" value="1"/>
</dbReference>